<dbReference type="Pfam" id="PF09697">
    <property type="entry name" value="Porph_ging"/>
    <property type="match status" value="1"/>
</dbReference>
<dbReference type="InterPro" id="IPR005901">
    <property type="entry name" value="GLPGLI"/>
</dbReference>
<evidence type="ECO:0000313" key="2">
    <source>
        <dbReference type="Proteomes" id="UP000199469"/>
    </source>
</evidence>
<gene>
    <name evidence="1" type="ORF">SAMN05421841_0703</name>
</gene>
<dbReference type="Proteomes" id="UP000199469">
    <property type="component" value="Unassembled WGS sequence"/>
</dbReference>
<protein>
    <submittedName>
        <fullName evidence="1">GLPGLI family protein</fullName>
    </submittedName>
</protein>
<name>A0A1I0NNG9_9FLAO</name>
<dbReference type="EMBL" id="FOIU01000001">
    <property type="protein sequence ID" value="SEW02918.1"/>
    <property type="molecule type" value="Genomic_DNA"/>
</dbReference>
<keyword evidence="2" id="KW-1185">Reference proteome</keyword>
<proteinExistence type="predicted"/>
<dbReference type="STRING" id="356305.SAMN05421841_0703"/>
<evidence type="ECO:0000313" key="1">
    <source>
        <dbReference type="EMBL" id="SEW02918.1"/>
    </source>
</evidence>
<accession>A0A1I0NNG9</accession>
<organism evidence="1 2">
    <name type="scientific">Chryseobacterium wanjuense</name>
    <dbReference type="NCBI Taxonomy" id="356305"/>
    <lineage>
        <taxon>Bacteria</taxon>
        <taxon>Pseudomonadati</taxon>
        <taxon>Bacteroidota</taxon>
        <taxon>Flavobacteriia</taxon>
        <taxon>Flavobacteriales</taxon>
        <taxon>Weeksellaceae</taxon>
        <taxon>Chryseobacterium group</taxon>
        <taxon>Chryseobacterium</taxon>
    </lineage>
</organism>
<dbReference type="RefSeq" id="WP_089790657.1">
    <property type="nucleotide sequence ID" value="NZ_FOIU01000001.1"/>
</dbReference>
<dbReference type="AlphaFoldDB" id="A0A1I0NNG9"/>
<dbReference type="NCBIfam" id="TIGR01200">
    <property type="entry name" value="GLPGLI"/>
    <property type="match status" value="1"/>
</dbReference>
<reference evidence="2" key="1">
    <citation type="submission" date="2016-10" db="EMBL/GenBank/DDBJ databases">
        <authorList>
            <person name="Varghese N."/>
            <person name="Submissions S."/>
        </authorList>
    </citation>
    <scope>NUCLEOTIDE SEQUENCE [LARGE SCALE GENOMIC DNA]</scope>
    <source>
        <strain evidence="2">DSM 17724</strain>
    </source>
</reference>
<sequence>MRKPILIICLILSKLLFSQEPEYSDIKCNYLTTFLTDTTDVNTKREELTGLWIGKNSSIFKSDQKAKYDSLTKESVKKSIANPVNGKIIIDFSRIPRAHFIPEVFKIGEKLEVYDKILGVYYKFETDQKIKWTLVNETKKISTYTCRKAVGKYRNKNIIAWYTEEIPISEGPYTFKGLPGLVIEAYDEKDFFHFTLVRLKNLSEIIAPIRNMVSTDYQGFIKKRNDFQKDPAGAYFAATGNQVPKDDVERVTKLHRKYNNHLD</sequence>
<dbReference type="OrthoDB" id="1440774at2"/>